<protein>
    <recommendedName>
        <fullName evidence="2">Phosphatidate phosphatase APP1 catalytic domain-containing protein</fullName>
    </recommendedName>
</protein>
<evidence type="ECO:0000313" key="3">
    <source>
        <dbReference type="EMBL" id="KAF3210284.1"/>
    </source>
</evidence>
<gene>
    <name evidence="3" type="ORF">TWF191_011241</name>
</gene>
<accession>A0A6G1M6Q4</accession>
<sequence>MHSQRLIQFVAITAITSSVFANPIPPREPIDNLPRGAPLVTDDVLLLDAPAFQTGEGGEWTASVRMFTHIRQVQSKIISKAITTALEALGIEIGDKVGNVLERSKLFFAIPRGGISVDLDVAGCGSASVHVGETSKMGLLERSAEIGTCSGSSSVRSISGYAPGFFKGRSFEALIFQSPPSGFGIVSDVDDTIKVSHVLDTKKNLQAVFVDDHQVVNGMPEFYSKLDGELGNPAWFYLTGSPYQLYPSLRKAIFEAYPKGPIITKNLTVTDIPSIFKTLSDEDILGNYKVTQLEKLRSFYPKKKFITIGDSTQADPEAYAEIARRYPDSIQCIFIKKVEDADNREERFREAFFGVPESKWRVFTEPSEIMELDVAGGQCN</sequence>
<evidence type="ECO:0000259" key="2">
    <source>
        <dbReference type="Pfam" id="PF09949"/>
    </source>
</evidence>
<evidence type="ECO:0000313" key="4">
    <source>
        <dbReference type="Proteomes" id="UP000483672"/>
    </source>
</evidence>
<evidence type="ECO:0000256" key="1">
    <source>
        <dbReference type="SAM" id="SignalP"/>
    </source>
</evidence>
<keyword evidence="1" id="KW-0732">Signal</keyword>
<proteinExistence type="predicted"/>
<dbReference type="AlphaFoldDB" id="A0A6G1M6Q4"/>
<reference evidence="3 4" key="1">
    <citation type="submission" date="2019-06" db="EMBL/GenBank/DDBJ databases">
        <authorList>
            <person name="Palmer J.M."/>
        </authorList>
    </citation>
    <scope>NUCLEOTIDE SEQUENCE [LARGE SCALE GENOMIC DNA]</scope>
    <source>
        <strain evidence="3 4">TWF191</strain>
    </source>
</reference>
<organism evidence="3 4">
    <name type="scientific">Orbilia oligospora</name>
    <name type="common">Nematode-trapping fungus</name>
    <name type="synonym">Arthrobotrys oligospora</name>
    <dbReference type="NCBI Taxonomy" id="2813651"/>
    <lineage>
        <taxon>Eukaryota</taxon>
        <taxon>Fungi</taxon>
        <taxon>Dikarya</taxon>
        <taxon>Ascomycota</taxon>
        <taxon>Pezizomycotina</taxon>
        <taxon>Orbiliomycetes</taxon>
        <taxon>Orbiliales</taxon>
        <taxon>Orbiliaceae</taxon>
        <taxon>Orbilia</taxon>
    </lineage>
</organism>
<dbReference type="GO" id="GO:0008195">
    <property type="term" value="F:phosphatidate phosphatase activity"/>
    <property type="evidence" value="ECO:0007669"/>
    <property type="project" value="InterPro"/>
</dbReference>
<dbReference type="InterPro" id="IPR019236">
    <property type="entry name" value="APP1_cat"/>
</dbReference>
<dbReference type="InterPro" id="IPR052935">
    <property type="entry name" value="Mg2+_PAP"/>
</dbReference>
<comment type="caution">
    <text evidence="3">The sequence shown here is derived from an EMBL/GenBank/DDBJ whole genome shotgun (WGS) entry which is preliminary data.</text>
</comment>
<dbReference type="Proteomes" id="UP000483672">
    <property type="component" value="Unassembled WGS sequence"/>
</dbReference>
<feature type="signal peptide" evidence="1">
    <location>
        <begin position="1"/>
        <end position="21"/>
    </location>
</feature>
<dbReference type="PANTHER" id="PTHR28208">
    <property type="entry name" value="PHOSPHATIDATE PHOSPHATASE APP1"/>
    <property type="match status" value="1"/>
</dbReference>
<dbReference type="PANTHER" id="PTHR28208:SF1">
    <property type="entry name" value="FILAMENT ORGANIZATION PROTEIN APP1-LIKE, PUTATIVE (AFU_ORTHOLOGUE AFUA_1G06650)-RELATED"/>
    <property type="match status" value="1"/>
</dbReference>
<name>A0A6G1M6Q4_ORBOL</name>
<dbReference type="GO" id="GO:0030479">
    <property type="term" value="C:actin cortical patch"/>
    <property type="evidence" value="ECO:0007669"/>
    <property type="project" value="TreeGrafter"/>
</dbReference>
<dbReference type="Pfam" id="PF09949">
    <property type="entry name" value="APP1_cat"/>
    <property type="match status" value="1"/>
</dbReference>
<dbReference type="EMBL" id="WIPF01000095">
    <property type="protein sequence ID" value="KAF3210284.1"/>
    <property type="molecule type" value="Genomic_DNA"/>
</dbReference>
<feature type="domain" description="Phosphatidate phosphatase APP1 catalytic" evidence="2">
    <location>
        <begin position="183"/>
        <end position="337"/>
    </location>
</feature>
<feature type="chain" id="PRO_5041094051" description="Phosphatidate phosphatase APP1 catalytic domain-containing protein" evidence="1">
    <location>
        <begin position="22"/>
        <end position="380"/>
    </location>
</feature>